<evidence type="ECO:0000256" key="2">
    <source>
        <dbReference type="PROSITE-ProRule" id="PRU01091"/>
    </source>
</evidence>
<dbReference type="Pfam" id="PF00486">
    <property type="entry name" value="Trans_reg_C"/>
    <property type="match status" value="1"/>
</dbReference>
<dbReference type="InterPro" id="IPR011990">
    <property type="entry name" value="TPR-like_helical_dom_sf"/>
</dbReference>
<proteinExistence type="predicted"/>
<evidence type="ECO:0000313" key="5">
    <source>
        <dbReference type="Proteomes" id="UP001260715"/>
    </source>
</evidence>
<dbReference type="PROSITE" id="PS51755">
    <property type="entry name" value="OMPR_PHOB"/>
    <property type="match status" value="1"/>
</dbReference>
<dbReference type="Gene3D" id="1.25.40.10">
    <property type="entry name" value="Tetratricopeptide repeat domain"/>
    <property type="match status" value="1"/>
</dbReference>
<dbReference type="Proteomes" id="UP001260715">
    <property type="component" value="Unassembled WGS sequence"/>
</dbReference>
<dbReference type="InterPro" id="IPR001867">
    <property type="entry name" value="OmpR/PhoB-type_DNA-bd"/>
</dbReference>
<dbReference type="Gene3D" id="1.10.10.10">
    <property type="entry name" value="Winged helix-like DNA-binding domain superfamily/Winged helix DNA-binding domain"/>
    <property type="match status" value="1"/>
</dbReference>
<dbReference type="InterPro" id="IPR036388">
    <property type="entry name" value="WH-like_DNA-bd_sf"/>
</dbReference>
<dbReference type="SUPFAM" id="SSF46894">
    <property type="entry name" value="C-terminal effector domain of the bipartite response regulators"/>
    <property type="match status" value="1"/>
</dbReference>
<protein>
    <submittedName>
        <fullName evidence="4">DNA-binding winged helix-turn-helix (WHTH) protein</fullName>
    </submittedName>
</protein>
<dbReference type="GO" id="GO:0003677">
    <property type="term" value="F:DNA binding"/>
    <property type="evidence" value="ECO:0007669"/>
    <property type="project" value="UniProtKB-KW"/>
</dbReference>
<reference evidence="4 5" key="1">
    <citation type="submission" date="2023-07" db="EMBL/GenBank/DDBJ databases">
        <title>Sorghum-associated microbial communities from plants grown in Nebraska, USA.</title>
        <authorList>
            <person name="Schachtman D."/>
        </authorList>
    </citation>
    <scope>NUCLEOTIDE SEQUENCE [LARGE SCALE GENOMIC DNA]</scope>
    <source>
        <strain evidence="4 5">596</strain>
    </source>
</reference>
<organism evidence="4 5">
    <name type="scientific">Herbaspirillum frisingense</name>
    <dbReference type="NCBI Taxonomy" id="92645"/>
    <lineage>
        <taxon>Bacteria</taxon>
        <taxon>Pseudomonadati</taxon>
        <taxon>Pseudomonadota</taxon>
        <taxon>Betaproteobacteria</taxon>
        <taxon>Burkholderiales</taxon>
        <taxon>Oxalobacteraceae</taxon>
        <taxon>Herbaspirillum</taxon>
    </lineage>
</organism>
<name>A0ABU1PI21_9BURK</name>
<comment type="caution">
    <text evidence="4">The sequence shown here is derived from an EMBL/GenBank/DDBJ whole genome shotgun (WGS) entry which is preliminary data.</text>
</comment>
<dbReference type="CDD" id="cd00383">
    <property type="entry name" value="trans_reg_C"/>
    <property type="match status" value="1"/>
</dbReference>
<accession>A0ABU1PI21</accession>
<dbReference type="SUPFAM" id="SSF48452">
    <property type="entry name" value="TPR-like"/>
    <property type="match status" value="1"/>
</dbReference>
<evidence type="ECO:0000256" key="1">
    <source>
        <dbReference type="ARBA" id="ARBA00023125"/>
    </source>
</evidence>
<dbReference type="InterPro" id="IPR016032">
    <property type="entry name" value="Sig_transdc_resp-reg_C-effctor"/>
</dbReference>
<dbReference type="SMART" id="SM00862">
    <property type="entry name" value="Trans_reg_C"/>
    <property type="match status" value="1"/>
</dbReference>
<feature type="domain" description="OmpR/PhoB-type" evidence="3">
    <location>
        <begin position="1"/>
        <end position="88"/>
    </location>
</feature>
<evidence type="ECO:0000259" key="3">
    <source>
        <dbReference type="PROSITE" id="PS51755"/>
    </source>
</evidence>
<feature type="DNA-binding region" description="OmpR/PhoB-type" evidence="2">
    <location>
        <begin position="1"/>
        <end position="88"/>
    </location>
</feature>
<keyword evidence="5" id="KW-1185">Reference proteome</keyword>
<dbReference type="EMBL" id="JAVDSJ010000004">
    <property type="protein sequence ID" value="MDR6585122.1"/>
    <property type="molecule type" value="Genomic_DNA"/>
</dbReference>
<keyword evidence="1 2" id="KW-0238">DNA-binding</keyword>
<gene>
    <name evidence="4" type="ORF">J2W50_003338</name>
</gene>
<sequence length="435" mass="48068">MPLRLNSRGIPTWRGTELDLPPKERAVLTQLIQNSPDPVSKDAIIQHAWMGDRSVSDDSLVRCISQLRKALPDAKIESVYGYGYRLLLARESTGFQPVPSTNASMAHEQFLHASMLAQQHSAKPLKQAISVFRSITLTAPNFAPAKIGLAKTITTAMAIGLDSYVGVSQAEAIEHLEAAAVLVPDSPDLLSAQAWLRDSQWRFREARAMHIEALRMAPDNADALLFYGLHLSGTGRPEEAIGPLRRLLMLRPYSIQIRAILARTLGMLNRYTEAMEEIAIAEDHDYAGSSPALKGVKIMVSAAFEPTQRLAQIAEKLSSSTNIPPYARINLPYVLAQCGLLCKARNLVQERLQSCLPNSPEGILMVKDLVAIGEMEQAAERLLGAFTSRFSYLPLFLQSPELAPLLTHPAVEKAYREMYQEVWQERGAPSVIRNP</sequence>
<dbReference type="RefSeq" id="WP_102661769.1">
    <property type="nucleotide sequence ID" value="NZ_JAVDSJ010000004.1"/>
</dbReference>
<evidence type="ECO:0000313" key="4">
    <source>
        <dbReference type="EMBL" id="MDR6585122.1"/>
    </source>
</evidence>